<dbReference type="PROSITE" id="PS51695">
    <property type="entry name" value="SEDOLISIN"/>
    <property type="match status" value="1"/>
</dbReference>
<dbReference type="SUPFAM" id="SSF52743">
    <property type="entry name" value="Subtilisin-like"/>
    <property type="match status" value="1"/>
</dbReference>
<evidence type="ECO:0000313" key="20">
    <source>
        <dbReference type="Proteomes" id="UP001213681"/>
    </source>
</evidence>
<evidence type="ECO:0000256" key="16">
    <source>
        <dbReference type="PROSITE-ProRule" id="PRU01032"/>
    </source>
</evidence>
<dbReference type="GO" id="GO:0008240">
    <property type="term" value="F:tripeptidyl-peptidase activity"/>
    <property type="evidence" value="ECO:0007669"/>
    <property type="project" value="UniProtKB-EC"/>
</dbReference>
<dbReference type="RefSeq" id="XP_056768841.1">
    <property type="nucleotide sequence ID" value="XM_056904734.1"/>
</dbReference>
<keyword evidence="9 17" id="KW-0732">Signal</keyword>
<keyword evidence="14" id="KW-0865">Zymogen</keyword>
<reference evidence="19" key="2">
    <citation type="journal article" date="2023" name="IMA Fungus">
        <title>Comparative genomic study of the Penicillium genus elucidates a diverse pangenome and 15 lateral gene transfer events.</title>
        <authorList>
            <person name="Petersen C."/>
            <person name="Sorensen T."/>
            <person name="Nielsen M.R."/>
            <person name="Sondergaard T.E."/>
            <person name="Sorensen J.L."/>
            <person name="Fitzpatrick D.A."/>
            <person name="Frisvad J.C."/>
            <person name="Nielsen K.L."/>
        </authorList>
    </citation>
    <scope>NUCLEOTIDE SEQUENCE</scope>
    <source>
        <strain evidence="19">IBT 16125</strain>
    </source>
</reference>
<comment type="subcellular location">
    <subcellularLocation>
        <location evidence="4">Secreted</location>
        <location evidence="4">Extracellular space</location>
    </subcellularLocation>
</comment>
<keyword evidence="8" id="KW-0479">Metal-binding</keyword>
<evidence type="ECO:0000256" key="1">
    <source>
        <dbReference type="ARBA" id="ARBA00001910"/>
    </source>
</evidence>
<dbReference type="GO" id="GO:0006508">
    <property type="term" value="P:proteolysis"/>
    <property type="evidence" value="ECO:0007669"/>
    <property type="project" value="UniProtKB-KW"/>
</dbReference>
<dbReference type="GO" id="GO:0046872">
    <property type="term" value="F:metal ion binding"/>
    <property type="evidence" value="ECO:0007669"/>
    <property type="project" value="UniProtKB-KW"/>
</dbReference>
<dbReference type="EC" id="3.4.14.10" evidence="5"/>
<evidence type="ECO:0000256" key="3">
    <source>
        <dbReference type="ARBA" id="ARBA00002451"/>
    </source>
</evidence>
<evidence type="ECO:0000256" key="9">
    <source>
        <dbReference type="ARBA" id="ARBA00022729"/>
    </source>
</evidence>
<evidence type="ECO:0000256" key="8">
    <source>
        <dbReference type="ARBA" id="ARBA00022723"/>
    </source>
</evidence>
<dbReference type="InterPro" id="IPR030400">
    <property type="entry name" value="Sedolisin_dom"/>
</dbReference>
<evidence type="ECO:0000256" key="6">
    <source>
        <dbReference type="ARBA" id="ARBA00022525"/>
    </source>
</evidence>
<evidence type="ECO:0000256" key="12">
    <source>
        <dbReference type="ARBA" id="ARBA00022837"/>
    </source>
</evidence>
<evidence type="ECO:0000256" key="11">
    <source>
        <dbReference type="ARBA" id="ARBA00022825"/>
    </source>
</evidence>
<keyword evidence="13" id="KW-0843">Virulence</keyword>
<dbReference type="PANTHER" id="PTHR14218">
    <property type="entry name" value="PROTEASE S8 TRIPEPTIDYL PEPTIDASE I CLN2"/>
    <property type="match status" value="1"/>
</dbReference>
<keyword evidence="12" id="KW-0106">Calcium</keyword>
<comment type="caution">
    <text evidence="19">The sequence shown here is derived from an EMBL/GenBank/DDBJ whole genome shotgun (WGS) entry which is preliminary data.</text>
</comment>
<dbReference type="CDD" id="cd11377">
    <property type="entry name" value="Pro-peptidase_S53"/>
    <property type="match status" value="1"/>
</dbReference>
<dbReference type="SMART" id="SM00944">
    <property type="entry name" value="Pro-kuma_activ"/>
    <property type="match status" value="1"/>
</dbReference>
<keyword evidence="7" id="KW-0645">Protease</keyword>
<evidence type="ECO:0000256" key="7">
    <source>
        <dbReference type="ARBA" id="ARBA00022670"/>
    </source>
</evidence>
<dbReference type="GO" id="GO:0005576">
    <property type="term" value="C:extracellular region"/>
    <property type="evidence" value="ECO:0007669"/>
    <property type="project" value="UniProtKB-SubCell"/>
</dbReference>
<evidence type="ECO:0000256" key="14">
    <source>
        <dbReference type="ARBA" id="ARBA00023145"/>
    </source>
</evidence>
<organism evidence="19 20">
    <name type="scientific">Penicillium daleae</name>
    <dbReference type="NCBI Taxonomy" id="63821"/>
    <lineage>
        <taxon>Eukaryota</taxon>
        <taxon>Fungi</taxon>
        <taxon>Dikarya</taxon>
        <taxon>Ascomycota</taxon>
        <taxon>Pezizomycotina</taxon>
        <taxon>Eurotiomycetes</taxon>
        <taxon>Eurotiomycetidae</taxon>
        <taxon>Eurotiales</taxon>
        <taxon>Aspergillaceae</taxon>
        <taxon>Penicillium</taxon>
    </lineage>
</organism>
<dbReference type="InterPro" id="IPR036852">
    <property type="entry name" value="Peptidase_S8/S53_dom_sf"/>
</dbReference>
<evidence type="ECO:0000256" key="13">
    <source>
        <dbReference type="ARBA" id="ARBA00023026"/>
    </source>
</evidence>
<keyword evidence="10" id="KW-0378">Hydrolase</keyword>
<dbReference type="Proteomes" id="UP001213681">
    <property type="component" value="Unassembled WGS sequence"/>
</dbReference>
<dbReference type="CDD" id="cd04056">
    <property type="entry name" value="Peptidases_S53"/>
    <property type="match status" value="1"/>
</dbReference>
<evidence type="ECO:0000313" key="19">
    <source>
        <dbReference type="EMBL" id="KAJ5459799.1"/>
    </source>
</evidence>
<keyword evidence="6" id="KW-0964">Secreted</keyword>
<dbReference type="SUPFAM" id="SSF54897">
    <property type="entry name" value="Protease propeptides/inhibitors"/>
    <property type="match status" value="1"/>
</dbReference>
<evidence type="ECO:0000256" key="17">
    <source>
        <dbReference type="SAM" id="SignalP"/>
    </source>
</evidence>
<gene>
    <name evidence="19" type="ORF">N7458_001351</name>
</gene>
<evidence type="ECO:0000256" key="10">
    <source>
        <dbReference type="ARBA" id="ARBA00022801"/>
    </source>
</evidence>
<comment type="catalytic activity">
    <reaction evidence="1">
        <text>Release of an N-terminal tripeptide from a polypeptide.</text>
        <dbReference type="EC" id="3.4.14.10"/>
    </reaction>
</comment>
<dbReference type="InterPro" id="IPR050819">
    <property type="entry name" value="Tripeptidyl-peptidase_I"/>
</dbReference>
<feature type="signal peptide" evidence="17">
    <location>
        <begin position="1"/>
        <end position="25"/>
    </location>
</feature>
<evidence type="ECO:0000256" key="2">
    <source>
        <dbReference type="ARBA" id="ARBA00001913"/>
    </source>
</evidence>
<dbReference type="GeneID" id="81594977"/>
<dbReference type="Gene3D" id="3.40.50.200">
    <property type="entry name" value="Peptidase S8/S53 domain"/>
    <property type="match status" value="1"/>
</dbReference>
<feature type="chain" id="PRO_5042085293" description="tripeptidyl-peptidase II" evidence="17">
    <location>
        <begin position="26"/>
        <end position="514"/>
    </location>
</feature>
<dbReference type="AlphaFoldDB" id="A0AAD6CBI5"/>
<reference evidence="19" key="1">
    <citation type="submission" date="2022-12" db="EMBL/GenBank/DDBJ databases">
        <authorList>
            <person name="Petersen C."/>
        </authorList>
    </citation>
    <scope>NUCLEOTIDE SEQUENCE</scope>
    <source>
        <strain evidence="19">IBT 16125</strain>
    </source>
</reference>
<evidence type="ECO:0000256" key="4">
    <source>
        <dbReference type="ARBA" id="ARBA00004239"/>
    </source>
</evidence>
<evidence type="ECO:0000256" key="5">
    <source>
        <dbReference type="ARBA" id="ARBA00012462"/>
    </source>
</evidence>
<comment type="caution">
    <text evidence="16">Lacks conserved residue(s) required for the propagation of feature annotation.</text>
</comment>
<dbReference type="PANTHER" id="PTHR14218:SF32">
    <property type="entry name" value="TRIPEPTIDYL PEPTIDASE SED3 (AFU_ORTHOLOGUE AFUA_3G08930)"/>
    <property type="match status" value="1"/>
</dbReference>
<evidence type="ECO:0000256" key="15">
    <source>
        <dbReference type="ARBA" id="ARBA00023180"/>
    </source>
</evidence>
<evidence type="ECO:0000259" key="18">
    <source>
        <dbReference type="PROSITE" id="PS51695"/>
    </source>
</evidence>
<dbReference type="EMBL" id="JAPVEA010000002">
    <property type="protein sequence ID" value="KAJ5459799.1"/>
    <property type="molecule type" value="Genomic_DNA"/>
</dbReference>
<keyword evidence="15" id="KW-0325">Glycoprotein</keyword>
<comment type="function">
    <text evidence="3">Secreted tripeptidyl-peptidase which degrades proteins at acidic pHs and is involved in virulence.</text>
</comment>
<keyword evidence="11" id="KW-0720">Serine protease</keyword>
<keyword evidence="20" id="KW-1185">Reference proteome</keyword>
<dbReference type="InterPro" id="IPR015366">
    <property type="entry name" value="S53_propep"/>
</dbReference>
<name>A0AAD6CBI5_9EURO</name>
<sequence length="514" mass="56946">MGTNLTLSRALLVAAWVMQLFTVLGRCYDIVEQLQDIPSGWSKGIKPQPTTPIRFRLELRAPGGIDLERLTIDLSTPAHPQYGKHMKREEVEDLMRPATAVSDQLLAWLKSKGVTNDSVESYGNWISFRATVSQAEQMLKTEFFYYHHDDSPTTLIRTLRYSLPREIYPHIHVIQPTTRFGRLDTYGKRRLGARHGLPVDQPIVATPEDLTAECGTVMRPACLRELYGLHDARAKPDPRNRLGVSGFLDQYARHSDFHHFMQRFSPDASDANFDVVAIDGDMNLEDSPASSTEASLDIQYAAALAYNASVTFYSTGGRASSITDAGQLDLDNSENEPFLDQLHYLINLPDSELPSVLATSYGEIEQSVPPSYARSVCNLFAQLGARGVSVIYSSGDSGVGETCLSNDGKGRTKFQPIFPASCPFVTAVGGVEGINPEIALDFSTGGFSDIFSRPEYQDQAVNGYFDRLGDQWSGLYNRHGRAIPDVAAQAKSFIIRDHETYLKISGTRFVDPLN</sequence>
<protein>
    <recommendedName>
        <fullName evidence="5">tripeptidyl-peptidase II</fullName>
        <ecNumber evidence="5">3.4.14.10</ecNumber>
    </recommendedName>
</protein>
<dbReference type="Pfam" id="PF09286">
    <property type="entry name" value="Pro-kuma_activ"/>
    <property type="match status" value="1"/>
</dbReference>
<proteinExistence type="predicted"/>
<dbReference type="GO" id="GO:0004252">
    <property type="term" value="F:serine-type endopeptidase activity"/>
    <property type="evidence" value="ECO:0007669"/>
    <property type="project" value="InterPro"/>
</dbReference>
<feature type="domain" description="Peptidase S53" evidence="18">
    <location>
        <begin position="217"/>
        <end position="514"/>
    </location>
</feature>
<comment type="cofactor">
    <cofactor evidence="2">
        <name>Ca(2+)</name>
        <dbReference type="ChEBI" id="CHEBI:29108"/>
    </cofactor>
</comment>
<accession>A0AAD6CBI5</accession>